<keyword evidence="1" id="KW-0812">Transmembrane</keyword>
<protein>
    <submittedName>
        <fullName evidence="2">Uncharacterized protein</fullName>
    </submittedName>
</protein>
<reference evidence="3" key="1">
    <citation type="submission" date="2015-02" db="EMBL/GenBank/DDBJ databases">
        <authorList>
            <person name="Chooi Y.-H."/>
        </authorList>
    </citation>
    <scope>NUCLEOTIDE SEQUENCE [LARGE SCALE GENOMIC DNA]</scope>
    <source>
        <strain evidence="3">strain Y</strain>
    </source>
</reference>
<keyword evidence="1" id="KW-1133">Transmembrane helix</keyword>
<sequence length="154" mass="17501">MTSQNQLIKWTAAMSAILIILGTAVFLYFPDWYRADEKRVLLCGKTIEDQSEPILKLEGEECEAIIQNVDMYENLPREQDVTAFDEQRLRVEIGKAPPVGTRLELLPKAVTTQFPDLTRYRYFISGDNVALVDPAKARIVAFVGVQESHRQKGE</sequence>
<proteinExistence type="predicted"/>
<evidence type="ECO:0000313" key="2">
    <source>
        <dbReference type="EMBL" id="CPR16075.1"/>
    </source>
</evidence>
<evidence type="ECO:0000313" key="3">
    <source>
        <dbReference type="Proteomes" id="UP000033187"/>
    </source>
</evidence>
<accession>A0A0D6JB33</accession>
<feature type="transmembrane region" description="Helical" evidence="1">
    <location>
        <begin position="12"/>
        <end position="29"/>
    </location>
</feature>
<evidence type="ECO:0000256" key="1">
    <source>
        <dbReference type="SAM" id="Phobius"/>
    </source>
</evidence>
<dbReference type="AlphaFoldDB" id="A0A0D6JB33"/>
<organism evidence="2 3">
    <name type="scientific">Candidatus Filomicrobium marinum</name>
    <dbReference type="NCBI Taxonomy" id="1608628"/>
    <lineage>
        <taxon>Bacteria</taxon>
        <taxon>Pseudomonadati</taxon>
        <taxon>Pseudomonadota</taxon>
        <taxon>Alphaproteobacteria</taxon>
        <taxon>Hyphomicrobiales</taxon>
        <taxon>Hyphomicrobiaceae</taxon>
        <taxon>Filomicrobium</taxon>
    </lineage>
</organism>
<dbReference type="Proteomes" id="UP000033187">
    <property type="component" value="Chromosome 1"/>
</dbReference>
<name>A0A0D6JB33_9HYPH</name>
<gene>
    <name evidence="2" type="ORF">YBN1229_v1_0637</name>
</gene>
<dbReference type="KEGG" id="fiy:BN1229_v1_0637"/>
<dbReference type="EMBL" id="LN829119">
    <property type="protein sequence ID" value="CPR16075.1"/>
    <property type="molecule type" value="Genomic_DNA"/>
</dbReference>
<dbReference type="KEGG" id="fil:BN1229_v1_0633"/>
<keyword evidence="1" id="KW-0472">Membrane</keyword>
<dbReference type="RefSeq" id="WP_046476529.1">
    <property type="nucleotide sequence ID" value="NZ_LN829118.1"/>
</dbReference>
<keyword evidence="3" id="KW-1185">Reference proteome</keyword>